<accession>A0A4V3EN68</accession>
<reference evidence="6 7" key="1">
    <citation type="submission" date="2019-03" db="EMBL/GenBank/DDBJ databases">
        <title>Genomic Encyclopedia of Archaeal and Bacterial Type Strains, Phase II (KMG-II): from individual species to whole genera.</title>
        <authorList>
            <person name="Goeker M."/>
        </authorList>
    </citation>
    <scope>NUCLEOTIDE SEQUENCE [LARGE SCALE GENOMIC DNA]</scope>
    <source>
        <strain evidence="6 7">DSM 24323</strain>
    </source>
</reference>
<feature type="domain" description="HTH deoR-type" evidence="5">
    <location>
        <begin position="25"/>
        <end position="80"/>
    </location>
</feature>
<evidence type="ECO:0000256" key="1">
    <source>
        <dbReference type="ARBA" id="ARBA00023015"/>
    </source>
</evidence>
<feature type="region of interest" description="Disordered" evidence="4">
    <location>
        <begin position="1"/>
        <end position="29"/>
    </location>
</feature>
<dbReference type="PROSITE" id="PS51000">
    <property type="entry name" value="HTH_DEOR_2"/>
    <property type="match status" value="1"/>
</dbReference>
<dbReference type="Pfam" id="PF08220">
    <property type="entry name" value="HTH_DeoR"/>
    <property type="match status" value="1"/>
</dbReference>
<dbReference type="Pfam" id="PF00455">
    <property type="entry name" value="DeoRC"/>
    <property type="match status" value="1"/>
</dbReference>
<evidence type="ECO:0000259" key="5">
    <source>
        <dbReference type="PROSITE" id="PS51000"/>
    </source>
</evidence>
<gene>
    <name evidence="6" type="ORF">CLV29_0127</name>
</gene>
<evidence type="ECO:0000256" key="2">
    <source>
        <dbReference type="ARBA" id="ARBA00023125"/>
    </source>
</evidence>
<dbReference type="PANTHER" id="PTHR30363:SF44">
    <property type="entry name" value="AGA OPERON TRANSCRIPTIONAL REPRESSOR-RELATED"/>
    <property type="match status" value="1"/>
</dbReference>
<keyword evidence="7" id="KW-1185">Reference proteome</keyword>
<dbReference type="InterPro" id="IPR001034">
    <property type="entry name" value="DeoR_HTH"/>
</dbReference>
<feature type="compositionally biased region" description="Basic and acidic residues" evidence="4">
    <location>
        <begin position="19"/>
        <end position="29"/>
    </location>
</feature>
<evidence type="ECO:0000313" key="7">
    <source>
        <dbReference type="Proteomes" id="UP000295371"/>
    </source>
</evidence>
<dbReference type="PROSITE" id="PS00894">
    <property type="entry name" value="HTH_DEOR_1"/>
    <property type="match status" value="1"/>
</dbReference>
<keyword evidence="3" id="KW-0804">Transcription</keyword>
<dbReference type="InterPro" id="IPR037171">
    <property type="entry name" value="NagB/RpiA_transferase-like"/>
</dbReference>
<evidence type="ECO:0000313" key="6">
    <source>
        <dbReference type="EMBL" id="TDT32548.1"/>
    </source>
</evidence>
<dbReference type="InterPro" id="IPR014036">
    <property type="entry name" value="DeoR-like_C"/>
</dbReference>
<dbReference type="InterPro" id="IPR036390">
    <property type="entry name" value="WH_DNA-bd_sf"/>
</dbReference>
<dbReference type="InterPro" id="IPR018356">
    <property type="entry name" value="Tscrpt_reg_HTH_DeoR_CS"/>
</dbReference>
<dbReference type="Proteomes" id="UP000295371">
    <property type="component" value="Unassembled WGS sequence"/>
</dbReference>
<evidence type="ECO:0000256" key="3">
    <source>
        <dbReference type="ARBA" id="ARBA00023163"/>
    </source>
</evidence>
<dbReference type="SMART" id="SM00420">
    <property type="entry name" value="HTH_DEOR"/>
    <property type="match status" value="1"/>
</dbReference>
<dbReference type="InterPro" id="IPR036388">
    <property type="entry name" value="WH-like_DNA-bd_sf"/>
</dbReference>
<dbReference type="GO" id="GO:0003677">
    <property type="term" value="F:DNA binding"/>
    <property type="evidence" value="ECO:0007669"/>
    <property type="project" value="UniProtKB-KW"/>
</dbReference>
<dbReference type="SUPFAM" id="SSF46785">
    <property type="entry name" value="Winged helix' DNA-binding domain"/>
    <property type="match status" value="1"/>
</dbReference>
<proteinExistence type="predicted"/>
<keyword evidence="2" id="KW-0238">DNA-binding</keyword>
<dbReference type="PRINTS" id="PR00037">
    <property type="entry name" value="HTHLACR"/>
</dbReference>
<dbReference type="EMBL" id="SOAW01000001">
    <property type="protein sequence ID" value="TDT32548.1"/>
    <property type="molecule type" value="Genomic_DNA"/>
</dbReference>
<dbReference type="Gene3D" id="3.40.50.1360">
    <property type="match status" value="1"/>
</dbReference>
<dbReference type="SMART" id="SM01134">
    <property type="entry name" value="DeoRC"/>
    <property type="match status" value="1"/>
</dbReference>
<dbReference type="OrthoDB" id="7688673at2"/>
<sequence length="284" mass="31135">MMMAEAPDVASGRRTRGQRSGDTKSELRRREIASHVLGVGSATAQDLAARFDVSIVTIHRDLDELERRGVVRKFHGGVSAQPSSVFESQMEYRLTTNLQAKRSIAAAALNYVHPGMSILLDDSTTVLPMVDGLAERQPLHVATTFLPCLNQLAESAVDNDLTVIGLGGRYDAAHDSFVGVQTTQQVENIHVDAAFVSTSAVWQLEMFHQEEQIAALKRAMLAAASQRYLLIDHSKLNRLALLRVAPLRELTTIITDEQADPELLKIWADAGISYEIAPTLTADH</sequence>
<dbReference type="Gene3D" id="1.10.10.10">
    <property type="entry name" value="Winged helix-like DNA-binding domain superfamily/Winged helix DNA-binding domain"/>
    <property type="match status" value="1"/>
</dbReference>
<organism evidence="6 7">
    <name type="scientific">Naumannella halotolerans</name>
    <dbReference type="NCBI Taxonomy" id="993414"/>
    <lineage>
        <taxon>Bacteria</taxon>
        <taxon>Bacillati</taxon>
        <taxon>Actinomycetota</taxon>
        <taxon>Actinomycetes</taxon>
        <taxon>Propionibacteriales</taxon>
        <taxon>Propionibacteriaceae</taxon>
        <taxon>Naumannella</taxon>
    </lineage>
</organism>
<dbReference type="GO" id="GO:0003700">
    <property type="term" value="F:DNA-binding transcription factor activity"/>
    <property type="evidence" value="ECO:0007669"/>
    <property type="project" value="InterPro"/>
</dbReference>
<protein>
    <submittedName>
        <fullName evidence="6">DeoR/GlpR family transcriptional regulator of sugar metabolism</fullName>
    </submittedName>
</protein>
<comment type="caution">
    <text evidence="6">The sequence shown here is derived from an EMBL/GenBank/DDBJ whole genome shotgun (WGS) entry which is preliminary data.</text>
</comment>
<dbReference type="SUPFAM" id="SSF100950">
    <property type="entry name" value="NagB/RpiA/CoA transferase-like"/>
    <property type="match status" value="1"/>
</dbReference>
<dbReference type="InterPro" id="IPR050313">
    <property type="entry name" value="Carb_Metab_HTH_regulators"/>
</dbReference>
<dbReference type="AlphaFoldDB" id="A0A4V3EN68"/>
<keyword evidence="1" id="KW-0805">Transcription regulation</keyword>
<evidence type="ECO:0000256" key="4">
    <source>
        <dbReference type="SAM" id="MobiDB-lite"/>
    </source>
</evidence>
<name>A0A4V3EN68_9ACTN</name>
<dbReference type="PANTHER" id="PTHR30363">
    <property type="entry name" value="HTH-TYPE TRANSCRIPTIONAL REGULATOR SRLR-RELATED"/>
    <property type="match status" value="1"/>
</dbReference>